<sequence length="321" mass="33325">MSPLGRRTVLALAGAALAAPALAYPERPLRIVIGGPPGGLNDIVARAMAQPLAALLGQSVVVENRPGAGASIGATFAARAAPDGYTLWMGIVDTQAILPTSMRNLAYDPDRDFAPITFICNAPFAMAVGPSKPAIGSFEALMAAAAVRPEAISFSSWGVASTPHLAMQRIILPRRIEMLHVPFAGAAPALQAVVAGQVDCTVLPAGGVAQMAQVGRVRPLAVLAKQRVALLPEVPTLLELGGELDAGLWLALYAPSATPAPIITRLNAAAHEAMRTPAFVETLRQQGAVPEPSTPEELGALGRRERQAWAQVVRATGAFLD</sequence>
<comment type="similarity">
    <text evidence="1">Belongs to the UPF0065 (bug) family.</text>
</comment>
<keyword evidence="4" id="KW-1185">Reference proteome</keyword>
<gene>
    <name evidence="3" type="ORF">R9Z33_01685</name>
</gene>
<dbReference type="SUPFAM" id="SSF53850">
    <property type="entry name" value="Periplasmic binding protein-like II"/>
    <property type="match status" value="1"/>
</dbReference>
<protein>
    <submittedName>
        <fullName evidence="3">Tripartite tricarboxylate transporter substrate binding protein</fullName>
    </submittedName>
</protein>
<dbReference type="CDD" id="cd07012">
    <property type="entry name" value="PBP2_Bug_TTT"/>
    <property type="match status" value="1"/>
</dbReference>
<proteinExistence type="inferred from homology"/>
<dbReference type="Pfam" id="PF03401">
    <property type="entry name" value="TctC"/>
    <property type="match status" value="1"/>
</dbReference>
<dbReference type="Proteomes" id="UP001305521">
    <property type="component" value="Chromosome"/>
</dbReference>
<dbReference type="InterPro" id="IPR042100">
    <property type="entry name" value="Bug_dom1"/>
</dbReference>
<dbReference type="Gene3D" id="3.40.190.150">
    <property type="entry name" value="Bordetella uptake gene, domain 1"/>
    <property type="match status" value="1"/>
</dbReference>
<dbReference type="PROSITE" id="PS51318">
    <property type="entry name" value="TAT"/>
    <property type="match status" value="1"/>
</dbReference>
<dbReference type="PANTHER" id="PTHR42928">
    <property type="entry name" value="TRICARBOXYLATE-BINDING PROTEIN"/>
    <property type="match status" value="1"/>
</dbReference>
<evidence type="ECO:0000256" key="2">
    <source>
        <dbReference type="SAM" id="SignalP"/>
    </source>
</evidence>
<dbReference type="RefSeq" id="WP_318649567.1">
    <property type="nucleotide sequence ID" value="NZ_CP137852.1"/>
</dbReference>
<dbReference type="Gene3D" id="3.40.190.10">
    <property type="entry name" value="Periplasmic binding protein-like II"/>
    <property type="match status" value="1"/>
</dbReference>
<reference evidence="3 4" key="1">
    <citation type="submission" date="2023-11" db="EMBL/GenBank/DDBJ databases">
        <title>Arctic aerobic anoxygenic photoheterotroph Sediminicoccus rosea KRV36 adapts its photosynthesis to long days of polar summer.</title>
        <authorList>
            <person name="Tomasch J."/>
            <person name="Kopejtka K."/>
            <person name="Bily T."/>
            <person name="Gardiner A.T."/>
            <person name="Gardian Z."/>
            <person name="Shivaramu S."/>
            <person name="Koblizek M."/>
            <person name="Engelhardt F."/>
            <person name="Kaftan D."/>
        </authorList>
    </citation>
    <scope>NUCLEOTIDE SEQUENCE [LARGE SCALE GENOMIC DNA]</scope>
    <source>
        <strain evidence="3 4">R-30</strain>
    </source>
</reference>
<feature type="chain" id="PRO_5046056002" evidence="2">
    <location>
        <begin position="24"/>
        <end position="321"/>
    </location>
</feature>
<name>A0ABZ0PJ14_9PROT</name>
<evidence type="ECO:0000313" key="4">
    <source>
        <dbReference type="Proteomes" id="UP001305521"/>
    </source>
</evidence>
<dbReference type="InterPro" id="IPR006311">
    <property type="entry name" value="TAT_signal"/>
</dbReference>
<feature type="signal peptide" evidence="2">
    <location>
        <begin position="1"/>
        <end position="23"/>
    </location>
</feature>
<dbReference type="PIRSF" id="PIRSF017082">
    <property type="entry name" value="YflP"/>
    <property type="match status" value="1"/>
</dbReference>
<keyword evidence="2" id="KW-0732">Signal</keyword>
<evidence type="ECO:0000256" key="1">
    <source>
        <dbReference type="ARBA" id="ARBA00006987"/>
    </source>
</evidence>
<dbReference type="EMBL" id="CP137852">
    <property type="protein sequence ID" value="WPB85595.1"/>
    <property type="molecule type" value="Genomic_DNA"/>
</dbReference>
<evidence type="ECO:0000313" key="3">
    <source>
        <dbReference type="EMBL" id="WPB85595.1"/>
    </source>
</evidence>
<dbReference type="InterPro" id="IPR005064">
    <property type="entry name" value="BUG"/>
</dbReference>
<dbReference type="PANTHER" id="PTHR42928:SF5">
    <property type="entry name" value="BLR1237 PROTEIN"/>
    <property type="match status" value="1"/>
</dbReference>
<accession>A0ABZ0PJ14</accession>
<organism evidence="3 4">
    <name type="scientific">Sediminicoccus rosea</name>
    <dbReference type="NCBI Taxonomy" id="1225128"/>
    <lineage>
        <taxon>Bacteria</taxon>
        <taxon>Pseudomonadati</taxon>
        <taxon>Pseudomonadota</taxon>
        <taxon>Alphaproteobacteria</taxon>
        <taxon>Acetobacterales</taxon>
        <taxon>Roseomonadaceae</taxon>
        <taxon>Sediminicoccus</taxon>
    </lineage>
</organism>